<protein>
    <submittedName>
        <fullName evidence="1">Uncharacterized protein</fullName>
    </submittedName>
</protein>
<reference evidence="1" key="1">
    <citation type="submission" date="2015-01" db="EMBL/GenBank/DDBJ databases">
        <authorList>
            <person name="Durling Mikael"/>
        </authorList>
    </citation>
    <scope>NUCLEOTIDE SEQUENCE</scope>
</reference>
<organism evidence="1">
    <name type="scientific">Bionectria ochroleuca</name>
    <name type="common">Gliocladium roseum</name>
    <dbReference type="NCBI Taxonomy" id="29856"/>
    <lineage>
        <taxon>Eukaryota</taxon>
        <taxon>Fungi</taxon>
        <taxon>Dikarya</taxon>
        <taxon>Ascomycota</taxon>
        <taxon>Pezizomycotina</taxon>
        <taxon>Sordariomycetes</taxon>
        <taxon>Hypocreomycetidae</taxon>
        <taxon>Hypocreales</taxon>
        <taxon>Bionectriaceae</taxon>
        <taxon>Clonostachys</taxon>
    </lineage>
</organism>
<name>A0A0B7K2Y5_BIOOC</name>
<proteinExistence type="predicted"/>
<sequence>MPHHGQAPSPPLGGISSEWFGFQWTSRLAMESRKRITLPPVAWQPNRQVSHPLPILQPGLDAARGVSHPANMCANLHIVGALLKACVPIPQNPPPSTVGVTLILDAPLYLEMQGYVQIVRSVAADWRAEDA</sequence>
<evidence type="ECO:0000313" key="1">
    <source>
        <dbReference type="EMBL" id="CEO49051.1"/>
    </source>
</evidence>
<dbReference type="AlphaFoldDB" id="A0A0B7K2Y5"/>
<gene>
    <name evidence="1" type="ORF">BN869_000005108_1</name>
</gene>
<accession>A0A0B7K2Y5</accession>
<dbReference type="EMBL" id="CDPU01000012">
    <property type="protein sequence ID" value="CEO49051.1"/>
    <property type="molecule type" value="Genomic_DNA"/>
</dbReference>